<dbReference type="InterPro" id="IPR022390">
    <property type="entry name" value="HBDC"/>
</dbReference>
<evidence type="ECO:0000256" key="1">
    <source>
        <dbReference type="ARBA" id="ARBA00010021"/>
    </source>
</evidence>
<evidence type="ECO:0000313" key="6">
    <source>
        <dbReference type="Proteomes" id="UP000000379"/>
    </source>
</evidence>
<feature type="domain" description="3-octaprenyl-4-hydroxybenzoate carboxy-lyase-like C-terminal" evidence="4">
    <location>
        <begin position="485"/>
        <end position="553"/>
    </location>
</feature>
<dbReference type="HOGENOM" id="CLU_023348_4_0_0"/>
<dbReference type="EMBL" id="CP002049">
    <property type="protein sequence ID" value="ADI13997.1"/>
    <property type="molecule type" value="Genomic_DNA"/>
</dbReference>
<feature type="domain" description="3-octaprenyl-4-hydroxybenzoate carboxy-lyase-like Rift-related" evidence="2">
    <location>
        <begin position="118"/>
        <end position="319"/>
    </location>
</feature>
<dbReference type="PANTHER" id="PTHR30108:SF17">
    <property type="entry name" value="FERULIC ACID DECARBOXYLASE 1"/>
    <property type="match status" value="1"/>
</dbReference>
<dbReference type="eggNOG" id="COG0043">
    <property type="taxonomic scope" value="Bacteria"/>
</dbReference>
<reference evidence="6" key="1">
    <citation type="submission" date="2010-05" db="EMBL/GenBank/DDBJ databases">
        <title>The complete genome of Truepera radiovictris DSM 17093.</title>
        <authorList>
            <consortium name="US DOE Joint Genome Institute (JGI-PGF)"/>
            <person name="Lucas S."/>
            <person name="Copeland A."/>
            <person name="Lapidus A."/>
            <person name="Glavina del Rio T."/>
            <person name="Dalin E."/>
            <person name="Tice H."/>
            <person name="Bruce D."/>
            <person name="Goodwin L."/>
            <person name="Pitluck S."/>
            <person name="Kyrpides N."/>
            <person name="Mavromatis K."/>
            <person name="Ovchinnikova G."/>
            <person name="Munk A.C."/>
            <person name="Detter J.C."/>
            <person name="Han C."/>
            <person name="Tapia R."/>
            <person name="Land M."/>
            <person name="Hauser L."/>
            <person name="Markowitz V."/>
            <person name="Cheng J.-F."/>
            <person name="Hugenholtz P."/>
            <person name="Woyke T."/>
            <person name="Wu D."/>
            <person name="Tindall B."/>
            <person name="Pomrenke H.G."/>
            <person name="Brambilla E."/>
            <person name="Klenk H.-P."/>
            <person name="Eisen J.A."/>
        </authorList>
    </citation>
    <scope>NUCLEOTIDE SEQUENCE [LARGE SCALE GENOMIC DNA]</scope>
    <source>
        <strain evidence="6">DSM 17093 / CIP 108686 / LMG 22925 / RQ-24</strain>
    </source>
</reference>
<proteinExistence type="inferred from homology"/>
<comment type="similarity">
    <text evidence="1">Belongs to the UbiD family.</text>
</comment>
<dbReference type="GO" id="GO:0006744">
    <property type="term" value="P:ubiquinone biosynthetic process"/>
    <property type="evidence" value="ECO:0007669"/>
    <property type="project" value="TreeGrafter"/>
</dbReference>
<gene>
    <name evidence="5" type="ordered locus">Trad_0863</name>
</gene>
<dbReference type="RefSeq" id="WP_013177369.1">
    <property type="nucleotide sequence ID" value="NC_014221.1"/>
</dbReference>
<dbReference type="InterPro" id="IPR049381">
    <property type="entry name" value="UbiD-like_C"/>
</dbReference>
<evidence type="ECO:0000259" key="4">
    <source>
        <dbReference type="Pfam" id="PF20696"/>
    </source>
</evidence>
<accession>D7CU99</accession>
<dbReference type="OrthoDB" id="9809841at2"/>
<reference evidence="5 6" key="2">
    <citation type="journal article" date="2011" name="Stand. Genomic Sci.">
        <title>Complete genome sequence of Truepera radiovictrix type strain (RQ-24).</title>
        <authorList>
            <person name="Ivanova N."/>
            <person name="Rohde C."/>
            <person name="Munk C."/>
            <person name="Nolan M."/>
            <person name="Lucas S."/>
            <person name="Del Rio T.G."/>
            <person name="Tice H."/>
            <person name="Deshpande S."/>
            <person name="Cheng J.F."/>
            <person name="Tapia R."/>
            <person name="Han C."/>
            <person name="Goodwin L."/>
            <person name="Pitluck S."/>
            <person name="Liolios K."/>
            <person name="Mavromatis K."/>
            <person name="Mikhailova N."/>
            <person name="Pati A."/>
            <person name="Chen A."/>
            <person name="Palaniappan K."/>
            <person name="Land M."/>
            <person name="Hauser L."/>
            <person name="Chang Y.J."/>
            <person name="Jeffries C.D."/>
            <person name="Brambilla E."/>
            <person name="Rohde M."/>
            <person name="Goker M."/>
            <person name="Tindall B.J."/>
            <person name="Woyke T."/>
            <person name="Bristow J."/>
            <person name="Eisen J.A."/>
            <person name="Markowitz V."/>
            <person name="Hugenholtz P."/>
            <person name="Kyrpides N.C."/>
            <person name="Klenk H.P."/>
            <person name="Lapidus A."/>
        </authorList>
    </citation>
    <scope>NUCLEOTIDE SEQUENCE [LARGE SCALE GENOMIC DNA]</scope>
    <source>
        <strain evidence="6">DSM 17093 / CIP 108686 / LMG 22925 / RQ-24</strain>
    </source>
</reference>
<dbReference type="Pfam" id="PF01977">
    <property type="entry name" value="UbiD"/>
    <property type="match status" value="1"/>
</dbReference>
<organism evidence="5 6">
    <name type="scientific">Truepera radiovictrix (strain DSM 17093 / CIP 108686 / LMG 22925 / RQ-24)</name>
    <dbReference type="NCBI Taxonomy" id="649638"/>
    <lineage>
        <taxon>Bacteria</taxon>
        <taxon>Thermotogati</taxon>
        <taxon>Deinococcota</taxon>
        <taxon>Deinococci</taxon>
        <taxon>Trueperales</taxon>
        <taxon>Trueperaceae</taxon>
        <taxon>Truepera</taxon>
    </lineage>
</organism>
<dbReference type="PANTHER" id="PTHR30108">
    <property type="entry name" value="3-OCTAPRENYL-4-HYDROXYBENZOATE CARBOXY-LYASE-RELATED"/>
    <property type="match status" value="1"/>
</dbReference>
<dbReference type="SUPFAM" id="SSF143968">
    <property type="entry name" value="UbiD C-terminal domain-like"/>
    <property type="match status" value="2"/>
</dbReference>
<feature type="domain" description="3-octaprenyl-4-hydroxybenzoate carboxy-lyase-like C-terminal" evidence="4">
    <location>
        <begin position="325"/>
        <end position="446"/>
    </location>
</feature>
<dbReference type="SUPFAM" id="SSF50475">
    <property type="entry name" value="FMN-binding split barrel"/>
    <property type="match status" value="1"/>
</dbReference>
<dbReference type="GO" id="GO:0008694">
    <property type="term" value="F:4-hydroxy-3-polyprenylbenzoate decarboxylase activity"/>
    <property type="evidence" value="ECO:0007669"/>
    <property type="project" value="TreeGrafter"/>
</dbReference>
<dbReference type="InterPro" id="IPR049383">
    <property type="entry name" value="UbiD-like_N"/>
</dbReference>
<dbReference type="AlphaFoldDB" id="D7CU99"/>
<dbReference type="Pfam" id="PF20696">
    <property type="entry name" value="UbiD_C"/>
    <property type="match status" value="2"/>
</dbReference>
<dbReference type="Gene3D" id="3.40.1670.10">
    <property type="entry name" value="UbiD C-terminal domain-like"/>
    <property type="match status" value="2"/>
</dbReference>
<dbReference type="InterPro" id="IPR002830">
    <property type="entry name" value="UbiD"/>
</dbReference>
<evidence type="ECO:0000313" key="5">
    <source>
        <dbReference type="EMBL" id="ADI13997.1"/>
    </source>
</evidence>
<keyword evidence="6" id="KW-1185">Reference proteome</keyword>
<dbReference type="NCBIfam" id="TIGR03701">
    <property type="entry name" value="mena_SCO4490"/>
    <property type="match status" value="1"/>
</dbReference>
<dbReference type="Pfam" id="PF20695">
    <property type="entry name" value="UbiD_N"/>
    <property type="match status" value="1"/>
</dbReference>
<dbReference type="NCBIfam" id="TIGR00148">
    <property type="entry name" value="UbiD family decarboxylase"/>
    <property type="match status" value="1"/>
</dbReference>
<feature type="domain" description="3-octaprenyl-4-hydroxybenzoate carboxy-lyase-like N-terminal" evidence="3">
    <location>
        <begin position="10"/>
        <end position="84"/>
    </location>
</feature>
<protein>
    <submittedName>
        <fullName evidence="5">UbiD family decarboxylase</fullName>
    </submittedName>
</protein>
<name>D7CU99_TRURR</name>
<dbReference type="Proteomes" id="UP000000379">
    <property type="component" value="Chromosome"/>
</dbReference>
<sequence length="604" mass="66728">MYTDLQSFVAELERRGELLRIRESVSAELEITEIADRMVKTGGPALLFENVAGKDFPLVIGLYGTRERMALALGAKSLDAIGERIRNLTEVKLGGGLLGLASNLPKLKELASLPPKRVRGGPVQEVVWRGDEVDLTKLPILTCWPQDGGPFITLPLVISKDPETGEPNIGMYRMQVYDRATTGMHWQRHKTGAKHLEKAKRLGRRLEVAVALGGDPALTYAATAPIPPIPGINEFSLTGFLRGRSIELTKALTVDLEVPANAEFVLEGYVDPEEPWRPEGPFGDHTGFYTLSDLYPVFHVTAITMRERPLYPATIVGRPPMEDAYLIEASERIFLVPAQLILPEIVDYHMPPAGIAHNLVNVVINKEYPGQAYKVANGLLGLGQMMFAKVLLVTDEKVKPQEHLAFWRTVLQNAVPGRDSQFAKGPIDVLDHSSRSWSYGSKLIVDGTRKHDEEGANAAWTPNETRSQAELPTHEAVSRQHQLAGGFWFLTTHKQRAGQGRELGAWAAAQPEATGVRLIAVLDHETDPADFEDCIWTLLNNIDPERDVEVLTGPSGPVFVMDGTPKLPEEGFHRGWPEKITMTEAVKRKVDALWPRLVNEPVPG</sequence>
<dbReference type="GO" id="GO:0005829">
    <property type="term" value="C:cytosol"/>
    <property type="evidence" value="ECO:0007669"/>
    <property type="project" value="TreeGrafter"/>
</dbReference>
<evidence type="ECO:0000259" key="3">
    <source>
        <dbReference type="Pfam" id="PF20695"/>
    </source>
</evidence>
<evidence type="ECO:0000259" key="2">
    <source>
        <dbReference type="Pfam" id="PF01977"/>
    </source>
</evidence>
<dbReference type="KEGG" id="tra:Trad_0863"/>
<dbReference type="STRING" id="649638.Trad_0863"/>
<dbReference type="InterPro" id="IPR048304">
    <property type="entry name" value="UbiD_Rift_dom"/>
</dbReference>